<gene>
    <name evidence="2" type="ORF">GCM10011357_13630</name>
</gene>
<feature type="domain" description="NERD" evidence="1">
    <location>
        <begin position="11"/>
        <end position="127"/>
    </location>
</feature>
<evidence type="ECO:0000259" key="1">
    <source>
        <dbReference type="PROSITE" id="PS50965"/>
    </source>
</evidence>
<dbReference type="PROSITE" id="PS50965">
    <property type="entry name" value="NERD"/>
    <property type="match status" value="1"/>
</dbReference>
<evidence type="ECO:0000313" key="3">
    <source>
        <dbReference type="Proteomes" id="UP000614272"/>
    </source>
</evidence>
<protein>
    <recommendedName>
        <fullName evidence="1">NERD domain-containing protein</fullName>
    </recommendedName>
</protein>
<dbReference type="InterPro" id="IPR027417">
    <property type="entry name" value="P-loop_NTPase"/>
</dbReference>
<dbReference type="InterPro" id="IPR018647">
    <property type="entry name" value="SLFN_3-like_DNA/RNA_helicase"/>
</dbReference>
<dbReference type="Pfam" id="PF08378">
    <property type="entry name" value="NERD"/>
    <property type="match status" value="1"/>
</dbReference>
<name>A0ABQ1R833_9ALTE</name>
<organism evidence="2 3">
    <name type="scientific">Lacimicrobium alkaliphilum</name>
    <dbReference type="NCBI Taxonomy" id="1526571"/>
    <lineage>
        <taxon>Bacteria</taxon>
        <taxon>Pseudomonadati</taxon>
        <taxon>Pseudomonadota</taxon>
        <taxon>Gammaproteobacteria</taxon>
        <taxon>Alteromonadales</taxon>
        <taxon>Alteromonadaceae</taxon>
        <taxon>Lacimicrobium</taxon>
    </lineage>
</organism>
<keyword evidence="3" id="KW-1185">Reference proteome</keyword>
<dbReference type="SUPFAM" id="SSF52540">
    <property type="entry name" value="P-loop containing nucleoside triphosphate hydrolases"/>
    <property type="match status" value="1"/>
</dbReference>
<evidence type="ECO:0000313" key="2">
    <source>
        <dbReference type="EMBL" id="GGD59602.1"/>
    </source>
</evidence>
<sequence length="550" mass="62625">MKMNPEVVYRFDSNAERKLFQAFERTNFEGATVFHSLNIPKHQKKQFSEADFVIVSNKGILVLEVKGGRLSVKGGIWYTRDRNNNDDRLKESPVAQVTSARISIEKMLQEKPLDINLKRVNFGFGVMFPDVKLGDIGIELTKEEVFDVIDWDRKNLGRWLEKLYRYWTERTGRNQRLTDHEVAVLCSAMREEFDREKSLLASVGESWDQMISLTEQQYLAVDTIIANKQVVVEGGAGTGKTLVAIKAAKGLAFSGKRVLFVCRSPVLTSFVRDELKGAQFQVVKFSTLQESRNNISIFDCLIVDEGQDMLDMDSISVIDSLFENGMSHGSWYFFMDPNNQSSLYAQMDVDAAEYLKSCGTKVPLSRNCRNTKQIAIHTLIFTGGNIGKCKVLGDGLPVLEKELDHDSRVHLVSLVETQLSKWIDEDGVKPGDIVLLSPLSYEQSCAQQLDKRWRRKITIINESFGERWLDTALPFSTIRDFKGLENKYVMILDLGALLKHSNATNELYVAMTRANTVLWMSIPKSEREWFNRCREENASSLLAYLEDVDL</sequence>
<proteinExistence type="predicted"/>
<comment type="caution">
    <text evidence="2">The sequence shown here is derived from an EMBL/GenBank/DDBJ whole genome shotgun (WGS) entry which is preliminary data.</text>
</comment>
<dbReference type="InterPro" id="IPR011528">
    <property type="entry name" value="NERD"/>
</dbReference>
<dbReference type="RefSeq" id="WP_099034759.1">
    <property type="nucleotide sequence ID" value="NZ_BMGJ01000004.1"/>
</dbReference>
<dbReference type="Gene3D" id="3.40.50.300">
    <property type="entry name" value="P-loop containing nucleotide triphosphate hydrolases"/>
    <property type="match status" value="2"/>
</dbReference>
<reference evidence="3" key="1">
    <citation type="journal article" date="2019" name="Int. J. Syst. Evol. Microbiol.">
        <title>The Global Catalogue of Microorganisms (GCM) 10K type strain sequencing project: providing services to taxonomists for standard genome sequencing and annotation.</title>
        <authorList>
            <consortium name="The Broad Institute Genomics Platform"/>
            <consortium name="The Broad Institute Genome Sequencing Center for Infectious Disease"/>
            <person name="Wu L."/>
            <person name="Ma J."/>
        </authorList>
    </citation>
    <scope>NUCLEOTIDE SEQUENCE [LARGE SCALE GENOMIC DNA]</scope>
    <source>
        <strain evidence="3">CGMCC 1.12923</strain>
    </source>
</reference>
<accession>A0ABQ1R833</accession>
<dbReference type="Pfam" id="PF09848">
    <property type="entry name" value="SLFN-g3_helicase"/>
    <property type="match status" value="1"/>
</dbReference>
<dbReference type="Proteomes" id="UP000614272">
    <property type="component" value="Unassembled WGS sequence"/>
</dbReference>
<dbReference type="EMBL" id="BMGJ01000004">
    <property type="protein sequence ID" value="GGD59602.1"/>
    <property type="molecule type" value="Genomic_DNA"/>
</dbReference>